<evidence type="ECO:0000313" key="1">
    <source>
        <dbReference type="EMBL" id="GAL78219.1"/>
    </source>
</evidence>
<comment type="caution">
    <text evidence="1">The sequence shown here is derived from an EMBL/GenBank/DDBJ whole genome shotgun (WGS) entry which is preliminary data.</text>
</comment>
<reference evidence="1 2" key="1">
    <citation type="journal article" date="2014" name="Genome Announc.">
        <title>Draft Genome Sequences of Marine Flavobacterium Algibacter lectus Strains SS8 and NR4.</title>
        <authorList>
            <person name="Takatani N."/>
            <person name="Nakanishi M."/>
            <person name="Meirelles P."/>
            <person name="Mino S."/>
            <person name="Suda W."/>
            <person name="Oshima K."/>
            <person name="Hattori M."/>
            <person name="Ohkuma M."/>
            <person name="Hosokawa M."/>
            <person name="Miyashita K."/>
            <person name="Thompson F.L."/>
            <person name="Niwa A."/>
            <person name="Sawabe T."/>
            <person name="Sawabe T."/>
        </authorList>
    </citation>
    <scope>NUCLEOTIDE SEQUENCE [LARGE SCALE GENOMIC DNA]</scope>
    <source>
        <strain evidence="2">JCM19274</strain>
    </source>
</reference>
<evidence type="ECO:0000313" key="2">
    <source>
        <dbReference type="Proteomes" id="UP000029643"/>
    </source>
</evidence>
<proteinExistence type="predicted"/>
<dbReference type="EMBL" id="BBNU01000002">
    <property type="protein sequence ID" value="GAL78219.1"/>
    <property type="molecule type" value="Genomic_DNA"/>
</dbReference>
<dbReference type="Proteomes" id="UP000029643">
    <property type="component" value="Unassembled WGS sequence"/>
</dbReference>
<name>A0A090WS50_9FLAO</name>
<dbReference type="GO" id="GO:0016020">
    <property type="term" value="C:membrane"/>
    <property type="evidence" value="ECO:0007669"/>
    <property type="project" value="UniProtKB-SubCell"/>
</dbReference>
<organism evidence="1 2">
    <name type="scientific">Algibacter lectus</name>
    <dbReference type="NCBI Taxonomy" id="221126"/>
    <lineage>
        <taxon>Bacteria</taxon>
        <taxon>Pseudomonadati</taxon>
        <taxon>Bacteroidota</taxon>
        <taxon>Flavobacteriia</taxon>
        <taxon>Flavobacteriales</taxon>
        <taxon>Flavobacteriaceae</taxon>
        <taxon>Algibacter</taxon>
    </lineage>
</organism>
<gene>
    <name evidence="1" type="ORF">JCM19274_4718</name>
</gene>
<protein>
    <submittedName>
        <fullName evidence="1">Uncharacterized protein</fullName>
    </submittedName>
</protein>
<dbReference type="STRING" id="221126.SAMN04489722_105211"/>
<sequence>MVFLGLLFFVISESMLVVKLYGNSFAFDGPTLLVLYELGQYLFILGVLEEVLIKPVEID</sequence>
<dbReference type="AlphaFoldDB" id="A0A090WS50"/>
<accession>A0A090WS50</accession>